<name>A0A0A9E8Q1_ARUDO</name>
<protein>
    <submittedName>
        <fullName evidence="1">Uncharacterized protein</fullName>
    </submittedName>
</protein>
<reference evidence="1" key="1">
    <citation type="submission" date="2014-09" db="EMBL/GenBank/DDBJ databases">
        <authorList>
            <person name="Magalhaes I.L.F."/>
            <person name="Oliveira U."/>
            <person name="Santos F.R."/>
            <person name="Vidigal T.H.D.A."/>
            <person name="Brescovit A.D."/>
            <person name="Santos A.J."/>
        </authorList>
    </citation>
    <scope>NUCLEOTIDE SEQUENCE</scope>
    <source>
        <tissue evidence="1">Shoot tissue taken approximately 20 cm above the soil surface</tissue>
    </source>
</reference>
<reference evidence="1" key="2">
    <citation type="journal article" date="2015" name="Data Brief">
        <title>Shoot transcriptome of the giant reed, Arundo donax.</title>
        <authorList>
            <person name="Barrero R.A."/>
            <person name="Guerrero F.D."/>
            <person name="Moolhuijzen P."/>
            <person name="Goolsby J.A."/>
            <person name="Tidwell J."/>
            <person name="Bellgard S.E."/>
            <person name="Bellgard M.I."/>
        </authorList>
    </citation>
    <scope>NUCLEOTIDE SEQUENCE</scope>
    <source>
        <tissue evidence="1">Shoot tissue taken approximately 20 cm above the soil surface</tissue>
    </source>
</reference>
<dbReference type="AlphaFoldDB" id="A0A0A9E8Q1"/>
<dbReference type="EMBL" id="GBRH01201454">
    <property type="protein sequence ID" value="JAD96441.1"/>
    <property type="molecule type" value="Transcribed_RNA"/>
</dbReference>
<evidence type="ECO:0000313" key="1">
    <source>
        <dbReference type="EMBL" id="JAD96441.1"/>
    </source>
</evidence>
<proteinExistence type="predicted"/>
<sequence>MYWTSLSAGMVPVTVSLPAPELASALWTPLILRIFFCSCSAQASQCMFTRSSTVVTSLTCE</sequence>
<accession>A0A0A9E8Q1</accession>
<organism evidence="1">
    <name type="scientific">Arundo donax</name>
    <name type="common">Giant reed</name>
    <name type="synonym">Donax arundinaceus</name>
    <dbReference type="NCBI Taxonomy" id="35708"/>
    <lineage>
        <taxon>Eukaryota</taxon>
        <taxon>Viridiplantae</taxon>
        <taxon>Streptophyta</taxon>
        <taxon>Embryophyta</taxon>
        <taxon>Tracheophyta</taxon>
        <taxon>Spermatophyta</taxon>
        <taxon>Magnoliopsida</taxon>
        <taxon>Liliopsida</taxon>
        <taxon>Poales</taxon>
        <taxon>Poaceae</taxon>
        <taxon>PACMAD clade</taxon>
        <taxon>Arundinoideae</taxon>
        <taxon>Arundineae</taxon>
        <taxon>Arundo</taxon>
    </lineage>
</organism>